<feature type="region of interest" description="Disordered" evidence="2">
    <location>
        <begin position="137"/>
        <end position="206"/>
    </location>
</feature>
<feature type="compositionally biased region" description="Low complexity" evidence="2">
    <location>
        <begin position="156"/>
        <end position="165"/>
    </location>
</feature>
<dbReference type="PRINTS" id="PR01415">
    <property type="entry name" value="ANKYRIN"/>
</dbReference>
<dbReference type="Gene3D" id="1.25.40.20">
    <property type="entry name" value="Ankyrin repeat-containing domain"/>
    <property type="match status" value="1"/>
</dbReference>
<feature type="compositionally biased region" description="Acidic residues" evidence="2">
    <location>
        <begin position="824"/>
        <end position="843"/>
    </location>
</feature>
<feature type="region of interest" description="Disordered" evidence="2">
    <location>
        <begin position="813"/>
        <end position="844"/>
    </location>
</feature>
<evidence type="ECO:0008006" key="4">
    <source>
        <dbReference type="Google" id="ProtNLM"/>
    </source>
</evidence>
<feature type="repeat" description="ANK" evidence="1">
    <location>
        <begin position="479"/>
        <end position="511"/>
    </location>
</feature>
<protein>
    <recommendedName>
        <fullName evidence="4">DNA helicase</fullName>
    </recommendedName>
</protein>
<feature type="repeat" description="ANK" evidence="1">
    <location>
        <begin position="300"/>
        <end position="332"/>
    </location>
</feature>
<sequence>MAAQIPTPSRGGPEPQYDQVEAKLHEMGIAVNYTAEAARIADPGNTLEEHINNAVSKASQLEAAELAGLESEDEDMPPLEVARDTNTQQAPDENAVTQIVEFTGVDRATAATILIACDHDIQLTIDKCLEVMGNEEIQPGGFDMSPMPFDDDDDGPPLLEPIDGPNEQSRYQNGIHDPDREGATSPDGRAAEEEDEGPPGLETIPPPVMLTEVQVLDMLFTHCKPGLPNDKQNELVDTLVDTIQKYSHDPDVQKKLVEMENPDGQSGSLMHVASSLGYKPVVTTLKDSFQANSDLPRAVDGKTPLHLALEMQHSTVVDCVMSRNSINHTTDDGIFPLQIASNYDDHSASEAMIRTLVTQGADVNQAVLEDHGYTVLHLAVQRRQESLVSMLMPRMRDVNVASVTGLEPLHFTVIEGDDLGSSRDWRIRILRILVKKGASMEHHLPDGRLPLLAAVEGGLEDVAIELATLGADVERRTGGGSTVLHVAITAFLDKVVKVLVAKGANVNLRDTEAKTPVYLAAELLAAALETVDPTSGSRRGQGRSNLQEPPNVTRLKKIIKYMVGKENSKCVESATPGARLLAQRMVLPKKWPLGPEAPSSGRQSQGLSLAGDKEAACWKKPLGKEVRKVLLRDLHEDKSWRLPYVKILDANLSNEISNLLSLIEGRVNDEEERERIEEELRKIRVELWEPLELTIREYEKDRELLPLLRALEWDDMDVDMAQPELADAETTGHDDLKDLSIEAALKNEQGLSVLLEAAGLKEYVQIMQEEEIDMESFLELEGDADLVDIGVNEKDVESMKGLIERTKAIQTQGPVVQAARREEDVGDTDNEEEEDDENDDDCPEWVANLSTEDRLWLDETKSASRENHGNAGLGEAIPRMVDELVAALSIRGFDQAPEEVLQYISWRDATADETDVELDLSDVPECVELTRKAMNWVKDADKRLLHIFIQRLQELGEGPEAWQRSKKLCKALKGQFYTPKRFPLRESKLDKGMRILWQERSTLQTGGDNDQRLNEKHTASVLVWGVVKHDDISSEMEKIDRTFARMGPEATGQAAMSYEAMRTEKRSTLNEGVIETQEHVVVPEVILDPAGNTPLHVFKVRFPELPQLEEGTWKPPMKLTAQEERIVNKDGAVLLLGRSGTGKTVCVAMRMHRDQTRALHAKVQLKQAFVARSRALCKQVKRMVESGGNTMNQSGRRAVLDAATHEGEDQGSEVAAAVEEELVVIPPRFLTIGEFTSTLEHCVRNVRKSWPPHGRIQYHDFIKLPCWHRTKGHAEAENDSAAILSLGPHRETLSSLTLWTQIRSFIKGSAEAAWGCPRLNRRAGTPITREEYMQYTEKQCFLNEQDRSTAYDMYEAYQNHLMKTHNFGPDNFNWDDCDRTLNLLGSLLSGVGIPAGSYWPPFDRIYADEVQDSTQCEVTLMLLSCGKDANGLFLAGDTAQAVTHGVVFRFPDVRTVIHRANGKIDRPEKLWRNYRSHSGVLEFASSFLRCLEICYPRGTNKLQPDAGLAKGPRPAVWNNMAIDLLKDALALDERLVVITRDENVGRLAAQLTSEDQTHQVLGIREAKGLEFNDVLIVNFFLTATHLEKGWRKLLDFRWSSSPDESNLPKTEKQLEIEAAGLDLPSELEVDLKMLYTAITRCRNRLVLCETDQSSVWKKFIRRFKETEQQVSTHEPPKGKQATIMMPDEWRARGVQYVQNVQTDDGTQARRFLELALDSFKRAGKDCEEYVARVKASLEYMGVREKLKDMQKWQEREKLGAVAVSNLLRAGLVRDALEAMTLSCYPIDPQVVMPLRERISKLQAHWNIVAQDSPMSFDPPMVPTSGASAGASGGGL</sequence>
<name>A0A7S2CSY6_9STRA</name>
<dbReference type="PROSITE" id="PS50088">
    <property type="entry name" value="ANK_REPEAT"/>
    <property type="match status" value="4"/>
</dbReference>
<dbReference type="InterPro" id="IPR036770">
    <property type="entry name" value="Ankyrin_rpt-contain_sf"/>
</dbReference>
<dbReference type="Gene3D" id="1.10.150.50">
    <property type="entry name" value="Transcription Factor, Ets-1"/>
    <property type="match status" value="1"/>
</dbReference>
<feature type="region of interest" description="Disordered" evidence="2">
    <location>
        <begin position="1816"/>
        <end position="1835"/>
    </location>
</feature>
<dbReference type="PANTHER" id="PTHR21529">
    <property type="entry name" value="MAMMARY TURMOR VIRUS RECEPTOR HOMOLOG 1, 2 MTVR1, 2"/>
    <property type="match status" value="1"/>
</dbReference>
<feature type="repeat" description="ANK" evidence="1">
    <location>
        <begin position="371"/>
        <end position="403"/>
    </location>
</feature>
<dbReference type="PROSITE" id="PS50297">
    <property type="entry name" value="ANK_REP_REGION"/>
    <property type="match status" value="3"/>
</dbReference>
<reference evidence="3" key="1">
    <citation type="submission" date="2021-01" db="EMBL/GenBank/DDBJ databases">
        <authorList>
            <person name="Corre E."/>
            <person name="Pelletier E."/>
            <person name="Niang G."/>
            <person name="Scheremetjew M."/>
            <person name="Finn R."/>
            <person name="Kale V."/>
            <person name="Holt S."/>
            <person name="Cochrane G."/>
            <person name="Meng A."/>
            <person name="Brown T."/>
            <person name="Cohen L."/>
        </authorList>
    </citation>
    <scope>NUCLEOTIDE SEQUENCE</scope>
    <source>
        <strain evidence="3">CCMP1381</strain>
    </source>
</reference>
<dbReference type="Gene3D" id="3.40.50.300">
    <property type="entry name" value="P-loop containing nucleotide triphosphate hydrolases"/>
    <property type="match status" value="2"/>
</dbReference>
<evidence type="ECO:0000313" key="3">
    <source>
        <dbReference type="EMBL" id="CAD9433840.1"/>
    </source>
</evidence>
<dbReference type="PANTHER" id="PTHR21529:SF4">
    <property type="entry name" value="TPR AND ANKYRIN REPEAT-CONTAINING PROTEIN 1"/>
    <property type="match status" value="1"/>
</dbReference>
<dbReference type="InterPro" id="IPR027417">
    <property type="entry name" value="P-loop_NTPase"/>
</dbReference>
<evidence type="ECO:0000256" key="1">
    <source>
        <dbReference type="PROSITE-ProRule" id="PRU00023"/>
    </source>
</evidence>
<dbReference type="SUPFAM" id="SSF48403">
    <property type="entry name" value="Ankyrin repeat"/>
    <property type="match status" value="1"/>
</dbReference>
<organism evidence="3">
    <name type="scientific">Octactis speculum</name>
    <dbReference type="NCBI Taxonomy" id="3111310"/>
    <lineage>
        <taxon>Eukaryota</taxon>
        <taxon>Sar</taxon>
        <taxon>Stramenopiles</taxon>
        <taxon>Ochrophyta</taxon>
        <taxon>Dictyochophyceae</taxon>
        <taxon>Dictyochales</taxon>
        <taxon>Dictyochaceae</taxon>
        <taxon>Octactis</taxon>
    </lineage>
</organism>
<keyword evidence="1" id="KW-0040">ANK repeat</keyword>
<accession>A0A7S2CSY6</accession>
<dbReference type="InterPro" id="IPR013761">
    <property type="entry name" value="SAM/pointed_sf"/>
</dbReference>
<dbReference type="Pfam" id="PF12796">
    <property type="entry name" value="Ank_2"/>
    <property type="match status" value="1"/>
</dbReference>
<evidence type="ECO:0000256" key="2">
    <source>
        <dbReference type="SAM" id="MobiDB-lite"/>
    </source>
</evidence>
<dbReference type="EMBL" id="HBGS01032594">
    <property type="protein sequence ID" value="CAD9433840.1"/>
    <property type="molecule type" value="Transcribed_RNA"/>
</dbReference>
<dbReference type="SMART" id="SM00248">
    <property type="entry name" value="ANK"/>
    <property type="match status" value="6"/>
</dbReference>
<dbReference type="InterPro" id="IPR039904">
    <property type="entry name" value="TRANK1"/>
</dbReference>
<gene>
    <name evidence="3" type="ORF">DSPE1174_LOCUS16738</name>
</gene>
<dbReference type="SUPFAM" id="SSF52540">
    <property type="entry name" value="P-loop containing nucleoside triphosphate hydrolases"/>
    <property type="match status" value="1"/>
</dbReference>
<feature type="repeat" description="ANK" evidence="1">
    <location>
        <begin position="332"/>
        <end position="364"/>
    </location>
</feature>
<proteinExistence type="predicted"/>
<dbReference type="InterPro" id="IPR002110">
    <property type="entry name" value="Ankyrin_rpt"/>
</dbReference>